<keyword evidence="2" id="KW-1185">Reference proteome</keyword>
<organism evidence="1 2">
    <name type="scientific">Bipolaris victoriae (strain FI3)</name>
    <name type="common">Victoria blight of oats agent</name>
    <name type="synonym">Cochliobolus victoriae</name>
    <dbReference type="NCBI Taxonomy" id="930091"/>
    <lineage>
        <taxon>Eukaryota</taxon>
        <taxon>Fungi</taxon>
        <taxon>Dikarya</taxon>
        <taxon>Ascomycota</taxon>
        <taxon>Pezizomycotina</taxon>
        <taxon>Dothideomycetes</taxon>
        <taxon>Pleosporomycetidae</taxon>
        <taxon>Pleosporales</taxon>
        <taxon>Pleosporineae</taxon>
        <taxon>Pleosporaceae</taxon>
        <taxon>Bipolaris</taxon>
    </lineage>
</organism>
<accession>W7EFW2</accession>
<dbReference type="HOGENOM" id="CLU_1686254_0_0_1"/>
<dbReference type="Proteomes" id="UP000054337">
    <property type="component" value="Unassembled WGS sequence"/>
</dbReference>
<evidence type="ECO:0000313" key="2">
    <source>
        <dbReference type="Proteomes" id="UP000054337"/>
    </source>
</evidence>
<evidence type="ECO:0000313" key="1">
    <source>
        <dbReference type="EMBL" id="EUN27131.1"/>
    </source>
</evidence>
<reference evidence="1 2" key="1">
    <citation type="journal article" date="2013" name="PLoS Genet.">
        <title>Comparative genome structure, secondary metabolite, and effector coding capacity across Cochliobolus pathogens.</title>
        <authorList>
            <person name="Condon B.J."/>
            <person name="Leng Y."/>
            <person name="Wu D."/>
            <person name="Bushley K.E."/>
            <person name="Ohm R.A."/>
            <person name="Otillar R."/>
            <person name="Martin J."/>
            <person name="Schackwitz W."/>
            <person name="Grimwood J."/>
            <person name="MohdZainudin N."/>
            <person name="Xue C."/>
            <person name="Wang R."/>
            <person name="Manning V.A."/>
            <person name="Dhillon B."/>
            <person name="Tu Z.J."/>
            <person name="Steffenson B.J."/>
            <person name="Salamov A."/>
            <person name="Sun H."/>
            <person name="Lowry S."/>
            <person name="LaButti K."/>
            <person name="Han J."/>
            <person name="Copeland A."/>
            <person name="Lindquist E."/>
            <person name="Barry K."/>
            <person name="Schmutz J."/>
            <person name="Baker S.E."/>
            <person name="Ciuffetti L.M."/>
            <person name="Grigoriev I.V."/>
            <person name="Zhong S."/>
            <person name="Turgeon B.G."/>
        </authorList>
    </citation>
    <scope>NUCLEOTIDE SEQUENCE [LARGE SCALE GENOMIC DNA]</scope>
    <source>
        <strain evidence="1 2">FI3</strain>
    </source>
</reference>
<protein>
    <submittedName>
        <fullName evidence="1">Uncharacterized protein</fullName>
    </submittedName>
</protein>
<sequence>MPPSSMYEQVNTSTPSTLYQLKTSSTARAYSSTRTGIHLMLKKCSRLRDPSASTSNPAQLQRGSHTSTLAACVWKEMRCRFPFLRREIWSRPWPWPVGLSDPGCDGASAASKGPTKSLAKAMSHWCSPTHKMSGLPIFWPSGARQQDALPQGAGTS</sequence>
<name>W7EFW2_BIPV3</name>
<gene>
    <name evidence="1" type="ORF">COCVIDRAFT_15856</name>
</gene>
<proteinExistence type="predicted"/>
<dbReference type="GeneID" id="26251734"/>
<dbReference type="AlphaFoldDB" id="W7EFW2"/>
<dbReference type="EMBL" id="KI968732">
    <property type="protein sequence ID" value="EUN27131.1"/>
    <property type="molecule type" value="Genomic_DNA"/>
</dbReference>
<dbReference type="RefSeq" id="XP_014556704.1">
    <property type="nucleotide sequence ID" value="XM_014701218.1"/>
</dbReference>